<keyword evidence="2" id="KW-1185">Reference proteome</keyword>
<dbReference type="Proteomes" id="UP000242180">
    <property type="component" value="Unassembled WGS sequence"/>
</dbReference>
<sequence>MVTYRTNPVQLRFVDGLGYDDKDNERLVAEMSGGANIDNGQHAADDTLKVIHSLTCILKADARNCPRASISTFKKLKAFGVQTVQTTMILSEMYIDDDLKFVYKESRKAIVPRNYGQRQKQFAMAEMLA</sequence>
<protein>
    <submittedName>
        <fullName evidence="1">Uncharacterized protein</fullName>
    </submittedName>
</protein>
<name>A0A1X2HQR1_SYNRA</name>
<dbReference type="AlphaFoldDB" id="A0A1X2HQR1"/>
<dbReference type="InParanoid" id="A0A1X2HQR1"/>
<organism evidence="1 2">
    <name type="scientific">Syncephalastrum racemosum</name>
    <name type="common">Filamentous fungus</name>
    <dbReference type="NCBI Taxonomy" id="13706"/>
    <lineage>
        <taxon>Eukaryota</taxon>
        <taxon>Fungi</taxon>
        <taxon>Fungi incertae sedis</taxon>
        <taxon>Mucoromycota</taxon>
        <taxon>Mucoromycotina</taxon>
        <taxon>Mucoromycetes</taxon>
        <taxon>Mucorales</taxon>
        <taxon>Syncephalastraceae</taxon>
        <taxon>Syncephalastrum</taxon>
    </lineage>
</organism>
<evidence type="ECO:0000313" key="2">
    <source>
        <dbReference type="Proteomes" id="UP000242180"/>
    </source>
</evidence>
<gene>
    <name evidence="1" type="ORF">BCR43DRAFT_434685</name>
</gene>
<comment type="caution">
    <text evidence="1">The sequence shown here is derived from an EMBL/GenBank/DDBJ whole genome shotgun (WGS) entry which is preliminary data.</text>
</comment>
<reference evidence="1 2" key="1">
    <citation type="submission" date="2016-07" db="EMBL/GenBank/DDBJ databases">
        <title>Pervasive Adenine N6-methylation of Active Genes in Fungi.</title>
        <authorList>
            <consortium name="DOE Joint Genome Institute"/>
            <person name="Mondo S.J."/>
            <person name="Dannebaum R.O."/>
            <person name="Kuo R.C."/>
            <person name="Labutti K."/>
            <person name="Haridas S."/>
            <person name="Kuo A."/>
            <person name="Salamov A."/>
            <person name="Ahrendt S.R."/>
            <person name="Lipzen A."/>
            <person name="Sullivan W."/>
            <person name="Andreopoulos W.B."/>
            <person name="Clum A."/>
            <person name="Lindquist E."/>
            <person name="Daum C."/>
            <person name="Ramamoorthy G.K."/>
            <person name="Gryganskyi A."/>
            <person name="Culley D."/>
            <person name="Magnuson J.K."/>
            <person name="James T.Y."/>
            <person name="O'Malley M.A."/>
            <person name="Stajich J.E."/>
            <person name="Spatafora J.W."/>
            <person name="Visel A."/>
            <person name="Grigoriev I.V."/>
        </authorList>
    </citation>
    <scope>NUCLEOTIDE SEQUENCE [LARGE SCALE GENOMIC DNA]</scope>
    <source>
        <strain evidence="1 2">NRRL 2496</strain>
    </source>
</reference>
<dbReference type="OrthoDB" id="2404656at2759"/>
<accession>A0A1X2HQR1</accession>
<proteinExistence type="predicted"/>
<dbReference type="EMBL" id="MCGN01000002">
    <property type="protein sequence ID" value="ORZ01725.1"/>
    <property type="molecule type" value="Genomic_DNA"/>
</dbReference>
<dbReference type="OMA" id="NCPRASI"/>
<evidence type="ECO:0000313" key="1">
    <source>
        <dbReference type="EMBL" id="ORZ01725.1"/>
    </source>
</evidence>